<accession>A0A8A6RNT3</accession>
<evidence type="ECO:0000313" key="2">
    <source>
        <dbReference type="Proteomes" id="UP000671994"/>
    </source>
</evidence>
<dbReference type="InterPro" id="IPR029052">
    <property type="entry name" value="Metallo-depent_PP-like"/>
</dbReference>
<sequence length="207" mass="23554">MKVKFWSDLHLDHPGTLRFRPWFKNMKEHDEYILDTLSKHIGKRTKLVLVGDIAVGREGLAKLKSVIHNVPNQLIMGNHDAERQGIRIRDLIDIYDDIQALDKQSGGGKKFWLSHAPIHPDELRGKLNIHGHVHTNSVRDQRYINVSFELSKTPISLEDIVSGKFQTWNKIVDPVTGVISEISQDMVDILNNGFTLADGHSVRLDDV</sequence>
<evidence type="ECO:0000313" key="1">
    <source>
        <dbReference type="EMBL" id="QTJ63380.1"/>
    </source>
</evidence>
<proteinExistence type="predicted"/>
<reference evidence="1 2" key="1">
    <citation type="submission" date="2021-02" db="EMBL/GenBank/DDBJ databases">
        <authorList>
            <person name="Mondal P."/>
            <person name="Mallick B."/>
            <person name="Dutta M."/>
        </authorList>
    </citation>
    <scope>NUCLEOTIDE SEQUENCE [LARGE SCALE GENOMIC DNA]</scope>
</reference>
<keyword evidence="2" id="KW-1185">Reference proteome</keyword>
<dbReference type="EMBL" id="MW567727">
    <property type="protein sequence ID" value="QTJ63380.1"/>
    <property type="molecule type" value="Genomic_DNA"/>
</dbReference>
<protein>
    <submittedName>
        <fullName evidence="1">Phosphoesterase</fullName>
    </submittedName>
</protein>
<dbReference type="RefSeq" id="YP_011859754.1">
    <property type="nucleotide sequence ID" value="NC_103643.1"/>
</dbReference>
<dbReference type="Proteomes" id="UP000671994">
    <property type="component" value="Segment"/>
</dbReference>
<dbReference type="SUPFAM" id="SSF56300">
    <property type="entry name" value="Metallo-dependent phosphatases"/>
    <property type="match status" value="1"/>
</dbReference>
<dbReference type="Gene3D" id="3.60.21.10">
    <property type="match status" value="1"/>
</dbReference>
<organism evidence="1 2">
    <name type="scientific">Salmonella phage STWB21</name>
    <dbReference type="NCBI Taxonomy" id="2815768"/>
    <lineage>
        <taxon>Viruses</taxon>
        <taxon>Duplodnaviria</taxon>
        <taxon>Heunggongvirae</taxon>
        <taxon>Uroviricota</taxon>
        <taxon>Caudoviricetes</taxon>
        <taxon>Demerecviridae</taxon>
        <taxon>Markadamsvirinae</taxon>
        <taxon>Epseptimavirus</taxon>
        <taxon>Epseptimavirus STWB21</taxon>
    </lineage>
</organism>
<name>A0A8A6RNT3_9CAUD</name>